<reference evidence="2" key="2">
    <citation type="submission" date="2023-03" db="EMBL/GenBank/DDBJ databases">
        <authorList>
            <person name="Inwood S.N."/>
            <person name="Skelly J.G."/>
            <person name="Guhlin J."/>
            <person name="Harrop T.W.R."/>
            <person name="Goldson S.G."/>
            <person name="Dearden P.K."/>
        </authorList>
    </citation>
    <scope>NUCLEOTIDE SEQUENCE</scope>
    <source>
        <strain evidence="2">Lincoln</strain>
        <tissue evidence="2">Whole body</tissue>
    </source>
</reference>
<protein>
    <submittedName>
        <fullName evidence="2">Uncharacterized protein</fullName>
    </submittedName>
</protein>
<sequence length="130" mass="14142">MAVPRSEPQSSRVEEGQPVLEGEITAHYASSIKATAAPQDRALLPGHQVLPSPGAVGLYYEGPQTTRPSDSSCSTQMAPSAKRCPGGLHSRVLQGRRTRNPFLRHYHPRPNTEPTHVVERLFFPVHKGGA</sequence>
<keyword evidence="3" id="KW-1185">Reference proteome</keyword>
<accession>A0AA39F253</accession>
<evidence type="ECO:0000313" key="2">
    <source>
        <dbReference type="EMBL" id="KAK0161541.1"/>
    </source>
</evidence>
<dbReference type="Proteomes" id="UP001168972">
    <property type="component" value="Unassembled WGS sequence"/>
</dbReference>
<reference evidence="2" key="1">
    <citation type="journal article" date="2023" name="bioRxiv">
        <title>Scaffold-level genome assemblies of two parasitoid biocontrol wasps reveal the parthenogenesis mechanism and an associated novel virus.</title>
        <authorList>
            <person name="Inwood S."/>
            <person name="Skelly J."/>
            <person name="Guhlin J."/>
            <person name="Harrop T."/>
            <person name="Goldson S."/>
            <person name="Dearden P."/>
        </authorList>
    </citation>
    <scope>NUCLEOTIDE SEQUENCE</scope>
    <source>
        <strain evidence="2">Lincoln</strain>
        <tissue evidence="2">Whole body</tissue>
    </source>
</reference>
<comment type="caution">
    <text evidence="2">The sequence shown here is derived from an EMBL/GenBank/DDBJ whole genome shotgun (WGS) entry which is preliminary data.</text>
</comment>
<dbReference type="EMBL" id="JAQQBR010001835">
    <property type="protein sequence ID" value="KAK0161541.1"/>
    <property type="molecule type" value="Genomic_DNA"/>
</dbReference>
<gene>
    <name evidence="2" type="ORF">PV327_010000</name>
</gene>
<name>A0AA39F253_MICHY</name>
<evidence type="ECO:0000313" key="3">
    <source>
        <dbReference type="Proteomes" id="UP001168972"/>
    </source>
</evidence>
<evidence type="ECO:0000256" key="1">
    <source>
        <dbReference type="SAM" id="MobiDB-lite"/>
    </source>
</evidence>
<proteinExistence type="predicted"/>
<feature type="region of interest" description="Disordered" evidence="1">
    <location>
        <begin position="55"/>
        <end position="111"/>
    </location>
</feature>
<feature type="compositionally biased region" description="Basic residues" evidence="1">
    <location>
        <begin position="94"/>
        <end position="108"/>
    </location>
</feature>
<organism evidence="2 3">
    <name type="scientific">Microctonus hyperodae</name>
    <name type="common">Parasitoid wasp</name>
    <dbReference type="NCBI Taxonomy" id="165561"/>
    <lineage>
        <taxon>Eukaryota</taxon>
        <taxon>Metazoa</taxon>
        <taxon>Ecdysozoa</taxon>
        <taxon>Arthropoda</taxon>
        <taxon>Hexapoda</taxon>
        <taxon>Insecta</taxon>
        <taxon>Pterygota</taxon>
        <taxon>Neoptera</taxon>
        <taxon>Endopterygota</taxon>
        <taxon>Hymenoptera</taxon>
        <taxon>Apocrita</taxon>
        <taxon>Ichneumonoidea</taxon>
        <taxon>Braconidae</taxon>
        <taxon>Euphorinae</taxon>
        <taxon>Microctonus</taxon>
    </lineage>
</organism>
<feature type="compositionally biased region" description="Polar residues" evidence="1">
    <location>
        <begin position="63"/>
        <end position="78"/>
    </location>
</feature>
<dbReference type="AlphaFoldDB" id="A0AA39F253"/>